<dbReference type="Pfam" id="PF13616">
    <property type="entry name" value="Rotamase_3"/>
    <property type="match status" value="1"/>
</dbReference>
<feature type="domain" description="PpiC" evidence="3">
    <location>
        <begin position="128"/>
        <end position="230"/>
    </location>
</feature>
<reference evidence="4 5" key="1">
    <citation type="submission" date="2022-06" db="EMBL/GenBank/DDBJ databases">
        <title>A taxonomic note on the genus Prevotella: Description of four novel genera and emended description of the genera Hallella and Xylanibacter.</title>
        <authorList>
            <person name="Hitch T.C.A."/>
        </authorList>
    </citation>
    <scope>NUCLEOTIDE SEQUENCE [LARGE SCALE GENOMIC DNA]</scope>
    <source>
        <strain evidence="4 5">DSM 100619</strain>
    </source>
</reference>
<dbReference type="PANTHER" id="PTHR47245">
    <property type="entry name" value="PEPTIDYLPROLYL ISOMERASE"/>
    <property type="match status" value="1"/>
</dbReference>
<evidence type="ECO:0000256" key="2">
    <source>
        <dbReference type="SAM" id="SignalP"/>
    </source>
</evidence>
<keyword evidence="2" id="KW-0732">Signal</keyword>
<sequence length="475" mass="53895">MIGVHALLMAAFLLTGMSAGAQDDPTVMTIAGHPVHRSELEYSYNRNYPQGSVDKKGLKDFVPLFIDYKLKIQAALDARLDTLPSFRRLVTDFGTGEKTSSSSRNTDDVERETLRTYNSIRQRIDDNGGIVKVAQILIPLGQRASDMQQRTAKMLADSIYVALKNGASFADLARRFSGDSASAFNGGDLPWIAKGQMLSEFEDAAWNLPVGEISHPVLSPLGYHIILLRAKRSFLPYDSVKSDLARFEEASHLRGQLIDHQLADTVIETGKTSGDLKESAEAPADKDLQYQRQAYHDGLLLSEMRNRVIGNQTLNNEKNLAEYFKENKKKYRWSQPRFKGIVCYVKDEKEVGQVKRCLKNKPFEDWEQILAQTFNVGSDAQVRFEKGIFRRGENAAIDRKIFKDNVPVQTMKGYPYEVVYGKKMKKGPETYTDVRTLVIADYQDDLEKQWVETLHKKYPVTINEKVLAKIYQHHN</sequence>
<keyword evidence="1" id="KW-0697">Rotamase</keyword>
<dbReference type="GO" id="GO:0016853">
    <property type="term" value="F:isomerase activity"/>
    <property type="evidence" value="ECO:0007669"/>
    <property type="project" value="UniProtKB-KW"/>
</dbReference>
<evidence type="ECO:0000256" key="1">
    <source>
        <dbReference type="PROSITE-ProRule" id="PRU00278"/>
    </source>
</evidence>
<feature type="chain" id="PRO_5046074094" evidence="2">
    <location>
        <begin position="22"/>
        <end position="475"/>
    </location>
</feature>
<proteinExistence type="predicted"/>
<accession>A0ABT1BXL7</accession>
<evidence type="ECO:0000313" key="4">
    <source>
        <dbReference type="EMBL" id="MCO6025202.1"/>
    </source>
</evidence>
<keyword evidence="5" id="KW-1185">Reference proteome</keyword>
<dbReference type="EMBL" id="JAMXLY010000013">
    <property type="protein sequence ID" value="MCO6025202.1"/>
    <property type="molecule type" value="Genomic_DNA"/>
</dbReference>
<keyword evidence="1 4" id="KW-0413">Isomerase</keyword>
<dbReference type="PROSITE" id="PS50198">
    <property type="entry name" value="PPIC_PPIASE_2"/>
    <property type="match status" value="1"/>
</dbReference>
<comment type="caution">
    <text evidence="4">The sequence shown here is derived from an EMBL/GenBank/DDBJ whole genome shotgun (WGS) entry which is preliminary data.</text>
</comment>
<dbReference type="Proteomes" id="UP001204015">
    <property type="component" value="Unassembled WGS sequence"/>
</dbReference>
<feature type="signal peptide" evidence="2">
    <location>
        <begin position="1"/>
        <end position="21"/>
    </location>
</feature>
<dbReference type="InterPro" id="IPR000297">
    <property type="entry name" value="PPIase_PpiC"/>
</dbReference>
<dbReference type="PANTHER" id="PTHR47245:SF2">
    <property type="entry name" value="PEPTIDYL-PROLYL CIS-TRANS ISOMERASE HP_0175-RELATED"/>
    <property type="match status" value="1"/>
</dbReference>
<evidence type="ECO:0000313" key="5">
    <source>
        <dbReference type="Proteomes" id="UP001204015"/>
    </source>
</evidence>
<dbReference type="SUPFAM" id="SSF54534">
    <property type="entry name" value="FKBP-like"/>
    <property type="match status" value="1"/>
</dbReference>
<evidence type="ECO:0000259" key="3">
    <source>
        <dbReference type="PROSITE" id="PS50198"/>
    </source>
</evidence>
<name>A0ABT1BXL7_9BACT</name>
<protein>
    <submittedName>
        <fullName evidence="4">Peptidyl-prolyl cis-trans isomerase</fullName>
    </submittedName>
</protein>
<gene>
    <name evidence="4" type="ORF">NG821_05010</name>
</gene>
<dbReference type="InterPro" id="IPR046357">
    <property type="entry name" value="PPIase_dom_sf"/>
</dbReference>
<organism evidence="4 5">
    <name type="scientific">Segatella cerevisiae</name>
    <dbReference type="NCBI Taxonomy" id="2053716"/>
    <lineage>
        <taxon>Bacteria</taxon>
        <taxon>Pseudomonadati</taxon>
        <taxon>Bacteroidota</taxon>
        <taxon>Bacteroidia</taxon>
        <taxon>Bacteroidales</taxon>
        <taxon>Prevotellaceae</taxon>
        <taxon>Segatella</taxon>
    </lineage>
</organism>
<dbReference type="InterPro" id="IPR050245">
    <property type="entry name" value="PrsA_foldase"/>
</dbReference>
<dbReference type="Gene3D" id="3.10.50.40">
    <property type="match status" value="1"/>
</dbReference>